<dbReference type="CDD" id="cd00033">
    <property type="entry name" value="CCP"/>
    <property type="match status" value="4"/>
</dbReference>
<feature type="transmembrane region" description="Helical" evidence="7">
    <location>
        <begin position="316"/>
        <end position="338"/>
    </location>
</feature>
<dbReference type="Pfam" id="PF00084">
    <property type="entry name" value="Sushi"/>
    <property type="match status" value="4"/>
</dbReference>
<feature type="disulfide bond" evidence="6">
    <location>
        <begin position="199"/>
        <end position="226"/>
    </location>
</feature>
<feature type="domain" description="Sushi" evidence="8">
    <location>
        <begin position="167"/>
        <end position="228"/>
    </location>
</feature>
<dbReference type="Proteomes" id="UP000261540">
    <property type="component" value="Unplaced"/>
</dbReference>
<reference evidence="9" key="2">
    <citation type="submission" date="2025-09" db="UniProtKB">
        <authorList>
            <consortium name="Ensembl"/>
        </authorList>
    </citation>
    <scope>IDENTIFICATION</scope>
</reference>
<dbReference type="InterPro" id="IPR035976">
    <property type="entry name" value="Sushi/SCR/CCP_sf"/>
</dbReference>
<protein>
    <submittedName>
        <fullName evidence="9">Complement factor H-like</fullName>
    </submittedName>
</protein>
<evidence type="ECO:0000256" key="6">
    <source>
        <dbReference type="PROSITE-ProRule" id="PRU00302"/>
    </source>
</evidence>
<dbReference type="Gene3D" id="2.10.70.10">
    <property type="entry name" value="Complement Module, domain 1"/>
    <property type="match status" value="4"/>
</dbReference>
<keyword evidence="1 6" id="KW-0768">Sushi</keyword>
<dbReference type="Ensembl" id="ENSPKIT00000030133.1">
    <property type="protein sequence ID" value="ENSPKIP00000006112.1"/>
    <property type="gene ID" value="ENSPKIG00000022516.1"/>
</dbReference>
<accession>A0A3B3QH68</accession>
<keyword evidence="5" id="KW-0325">Glycoprotein</keyword>
<evidence type="ECO:0000256" key="2">
    <source>
        <dbReference type="ARBA" id="ARBA00022729"/>
    </source>
</evidence>
<dbReference type="PANTHER" id="PTHR46393:SF7">
    <property type="entry name" value="COMPLEMENT C2"/>
    <property type="match status" value="1"/>
</dbReference>
<name>A0A3B3QH68_9TELE</name>
<evidence type="ECO:0000256" key="3">
    <source>
        <dbReference type="ARBA" id="ARBA00022737"/>
    </source>
</evidence>
<dbReference type="FunFam" id="2.10.70.10:FF:000014">
    <property type="entry name" value="Membrane cofactor protein"/>
    <property type="match status" value="1"/>
</dbReference>
<keyword evidence="2" id="KW-0732">Signal</keyword>
<keyword evidence="3" id="KW-0677">Repeat</keyword>
<feature type="domain" description="Sushi" evidence="8">
    <location>
        <begin position="43"/>
        <end position="108"/>
    </location>
</feature>
<evidence type="ECO:0000256" key="5">
    <source>
        <dbReference type="ARBA" id="ARBA00023180"/>
    </source>
</evidence>
<feature type="domain" description="Sushi" evidence="8">
    <location>
        <begin position="230"/>
        <end position="287"/>
    </location>
</feature>
<sequence length="359" mass="39846">MLPRLPVDDARADGLKPRWARRDWAHRLLTAALLWFFAGSVRASCPRPESSADMVLAGEALLRLHKNDFPEGSTATFQCSVGYVRDSGQPDISCIGGKWTEVTLKCKKKSCGSPGEVQNGRFDFTNGIEFGAVVKAFCNEGYVIVGQDYRQCLDKGWTGRIPTCEVVQCEEPPEIPNGKIVSKPHSEFPQYRDIIQYECNAGYTLFGKMNIMCNATGEYEPQAPACSKGIICETPKVPNGHRIAGAPPPYKLDYFVTFACNNGYEMDGRPEMTCTVEGWSHGPTCNPVTPLFPTAGPTKDPDEDRDAKKHETHWEIIVTVVAVLIAVAVGLCCCWVYFSRKKKGDYYTREEDLKAVTTY</sequence>
<keyword evidence="4 6" id="KW-1015">Disulfide bond</keyword>
<keyword evidence="7" id="KW-0472">Membrane</keyword>
<dbReference type="SMART" id="SM00032">
    <property type="entry name" value="CCP"/>
    <property type="match status" value="4"/>
</dbReference>
<comment type="caution">
    <text evidence="6">Lacks conserved residue(s) required for the propagation of feature annotation.</text>
</comment>
<proteinExistence type="predicted"/>
<evidence type="ECO:0000313" key="9">
    <source>
        <dbReference type="Ensembl" id="ENSPKIP00000006112.1"/>
    </source>
</evidence>
<keyword evidence="7" id="KW-1133">Transmembrane helix</keyword>
<feature type="disulfide bond" evidence="6">
    <location>
        <begin position="79"/>
        <end position="106"/>
    </location>
</feature>
<keyword evidence="7" id="KW-0812">Transmembrane</keyword>
<reference evidence="9" key="1">
    <citation type="submission" date="2025-08" db="UniProtKB">
        <authorList>
            <consortium name="Ensembl"/>
        </authorList>
    </citation>
    <scope>IDENTIFICATION</scope>
</reference>
<evidence type="ECO:0000259" key="8">
    <source>
        <dbReference type="PROSITE" id="PS50923"/>
    </source>
</evidence>
<evidence type="ECO:0000256" key="1">
    <source>
        <dbReference type="ARBA" id="ARBA00022659"/>
    </source>
</evidence>
<dbReference type="AlphaFoldDB" id="A0A3B3QH68"/>
<dbReference type="InterPro" id="IPR000436">
    <property type="entry name" value="Sushi_SCR_CCP_dom"/>
</dbReference>
<keyword evidence="10" id="KW-1185">Reference proteome</keyword>
<dbReference type="SUPFAM" id="SSF57535">
    <property type="entry name" value="Complement control module/SCR domain"/>
    <property type="match status" value="4"/>
</dbReference>
<evidence type="ECO:0000256" key="7">
    <source>
        <dbReference type="SAM" id="Phobius"/>
    </source>
</evidence>
<dbReference type="PANTHER" id="PTHR46393">
    <property type="entry name" value="SUSHI DOMAIN-CONTAINING PROTEIN"/>
    <property type="match status" value="1"/>
</dbReference>
<organism evidence="9 10">
    <name type="scientific">Paramormyrops kingsleyae</name>
    <dbReference type="NCBI Taxonomy" id="1676925"/>
    <lineage>
        <taxon>Eukaryota</taxon>
        <taxon>Metazoa</taxon>
        <taxon>Chordata</taxon>
        <taxon>Craniata</taxon>
        <taxon>Vertebrata</taxon>
        <taxon>Euteleostomi</taxon>
        <taxon>Actinopterygii</taxon>
        <taxon>Neopterygii</taxon>
        <taxon>Teleostei</taxon>
        <taxon>Osteoglossocephala</taxon>
        <taxon>Osteoglossomorpha</taxon>
        <taxon>Osteoglossiformes</taxon>
        <taxon>Mormyridae</taxon>
        <taxon>Paramormyrops</taxon>
    </lineage>
</organism>
<dbReference type="GeneTree" id="ENSGT00940000154967"/>
<feature type="domain" description="Sushi" evidence="8">
    <location>
        <begin position="109"/>
        <end position="166"/>
    </location>
</feature>
<evidence type="ECO:0000313" key="10">
    <source>
        <dbReference type="Proteomes" id="UP000261540"/>
    </source>
</evidence>
<evidence type="ECO:0000256" key="4">
    <source>
        <dbReference type="ARBA" id="ARBA00023157"/>
    </source>
</evidence>
<dbReference type="PROSITE" id="PS50923">
    <property type="entry name" value="SUSHI"/>
    <property type="match status" value="4"/>
</dbReference>